<feature type="compositionally biased region" description="Pro residues" evidence="2">
    <location>
        <begin position="251"/>
        <end position="261"/>
    </location>
</feature>
<feature type="compositionally biased region" description="Pro residues" evidence="2">
    <location>
        <begin position="395"/>
        <end position="411"/>
    </location>
</feature>
<evidence type="ECO:0000259" key="3">
    <source>
        <dbReference type="PROSITE" id="PS50229"/>
    </source>
</evidence>
<feature type="compositionally biased region" description="Low complexity" evidence="2">
    <location>
        <begin position="412"/>
        <end position="421"/>
    </location>
</feature>
<feature type="compositionally biased region" description="Pro residues" evidence="2">
    <location>
        <begin position="166"/>
        <end position="175"/>
    </location>
</feature>
<dbReference type="AlphaFoldDB" id="A0AAV9HCS7"/>
<dbReference type="GO" id="GO:0045010">
    <property type="term" value="P:actin nucleation"/>
    <property type="evidence" value="ECO:0007669"/>
    <property type="project" value="UniProtKB-ARBA"/>
</dbReference>
<evidence type="ECO:0000313" key="5">
    <source>
        <dbReference type="EMBL" id="KAK4458455.1"/>
    </source>
</evidence>
<dbReference type="PROSITE" id="PS51082">
    <property type="entry name" value="WH2"/>
    <property type="match status" value="1"/>
</dbReference>
<dbReference type="Pfam" id="PF00568">
    <property type="entry name" value="WH1"/>
    <property type="match status" value="1"/>
</dbReference>
<gene>
    <name evidence="5" type="ORF">QBC42DRAFT_276666</name>
</gene>
<feature type="compositionally biased region" description="Low complexity" evidence="2">
    <location>
        <begin position="444"/>
        <end position="455"/>
    </location>
</feature>
<comment type="caution">
    <text evidence="5">The sequence shown here is derived from an EMBL/GenBank/DDBJ whole genome shotgun (WGS) entry which is preliminary data.</text>
</comment>
<feature type="compositionally biased region" description="Pro residues" evidence="2">
    <location>
        <begin position="288"/>
        <end position="305"/>
    </location>
</feature>
<feature type="compositionally biased region" description="Low complexity" evidence="2">
    <location>
        <begin position="176"/>
        <end position="188"/>
    </location>
</feature>
<evidence type="ECO:0000256" key="1">
    <source>
        <dbReference type="ARBA" id="ARBA00022553"/>
    </source>
</evidence>
<feature type="compositionally biased region" description="Pro residues" evidence="2">
    <location>
        <begin position="422"/>
        <end position="443"/>
    </location>
</feature>
<protein>
    <submittedName>
        <fullName evidence="5">Wiskott-aldrich syndrome protein</fullName>
    </submittedName>
</protein>
<feature type="compositionally biased region" description="Pro residues" evidence="2">
    <location>
        <begin position="350"/>
        <end position="372"/>
    </location>
</feature>
<dbReference type="PROSITE" id="PS50229">
    <property type="entry name" value="WH1"/>
    <property type="match status" value="1"/>
</dbReference>
<feature type="compositionally biased region" description="Basic and acidic residues" evidence="2">
    <location>
        <begin position="590"/>
        <end position="601"/>
    </location>
</feature>
<evidence type="ECO:0000256" key="2">
    <source>
        <dbReference type="SAM" id="MobiDB-lite"/>
    </source>
</evidence>
<feature type="domain" description="WH2" evidence="4">
    <location>
        <begin position="572"/>
        <end position="592"/>
    </location>
</feature>
<dbReference type="Gene3D" id="2.30.29.30">
    <property type="entry name" value="Pleckstrin-homology domain (PH domain)/Phosphotyrosine-binding domain (PTB)"/>
    <property type="match status" value="1"/>
</dbReference>
<dbReference type="InterPro" id="IPR011993">
    <property type="entry name" value="PH-like_dom_sf"/>
</dbReference>
<dbReference type="SMART" id="SM00461">
    <property type="entry name" value="WH1"/>
    <property type="match status" value="1"/>
</dbReference>
<feature type="compositionally biased region" description="Basic and acidic residues" evidence="2">
    <location>
        <begin position="309"/>
        <end position="319"/>
    </location>
</feature>
<feature type="domain" description="WH1" evidence="3">
    <location>
        <begin position="17"/>
        <end position="129"/>
    </location>
</feature>
<dbReference type="FunFam" id="2.30.29.30:FF:000281">
    <property type="entry name" value="Actin associated protein"/>
    <property type="match status" value="1"/>
</dbReference>
<dbReference type="GO" id="GO:0071933">
    <property type="term" value="F:Arp2/3 complex binding"/>
    <property type="evidence" value="ECO:0007669"/>
    <property type="project" value="UniProtKB-ARBA"/>
</dbReference>
<feature type="compositionally biased region" description="Pro residues" evidence="2">
    <location>
        <begin position="456"/>
        <end position="552"/>
    </location>
</feature>
<reference evidence="5" key="1">
    <citation type="journal article" date="2023" name="Mol. Phylogenet. Evol.">
        <title>Genome-scale phylogeny and comparative genomics of the fungal order Sordariales.</title>
        <authorList>
            <person name="Hensen N."/>
            <person name="Bonometti L."/>
            <person name="Westerberg I."/>
            <person name="Brannstrom I.O."/>
            <person name="Guillou S."/>
            <person name="Cros-Aarteil S."/>
            <person name="Calhoun S."/>
            <person name="Haridas S."/>
            <person name="Kuo A."/>
            <person name="Mondo S."/>
            <person name="Pangilinan J."/>
            <person name="Riley R."/>
            <person name="LaButti K."/>
            <person name="Andreopoulos B."/>
            <person name="Lipzen A."/>
            <person name="Chen C."/>
            <person name="Yan M."/>
            <person name="Daum C."/>
            <person name="Ng V."/>
            <person name="Clum A."/>
            <person name="Steindorff A."/>
            <person name="Ohm R.A."/>
            <person name="Martin F."/>
            <person name="Silar P."/>
            <person name="Natvig D.O."/>
            <person name="Lalanne C."/>
            <person name="Gautier V."/>
            <person name="Ament-Velasquez S.L."/>
            <person name="Kruys A."/>
            <person name="Hutchinson M.I."/>
            <person name="Powell A.J."/>
            <person name="Barry K."/>
            <person name="Miller A.N."/>
            <person name="Grigoriev I.V."/>
            <person name="Debuchy R."/>
            <person name="Gladieux P."/>
            <person name="Hiltunen Thoren M."/>
            <person name="Johannesson H."/>
        </authorList>
    </citation>
    <scope>NUCLEOTIDE SEQUENCE</scope>
    <source>
        <strain evidence="5">PSN324</strain>
    </source>
</reference>
<keyword evidence="1" id="KW-0597">Phosphoprotein</keyword>
<feature type="region of interest" description="Disordered" evidence="2">
    <location>
        <begin position="124"/>
        <end position="188"/>
    </location>
</feature>
<dbReference type="Proteomes" id="UP001321749">
    <property type="component" value="Unassembled WGS sequence"/>
</dbReference>
<feature type="region of interest" description="Disordered" evidence="2">
    <location>
        <begin position="244"/>
        <end position="615"/>
    </location>
</feature>
<name>A0AAV9HCS7_9PEZI</name>
<dbReference type="SUPFAM" id="SSF50729">
    <property type="entry name" value="PH domain-like"/>
    <property type="match status" value="1"/>
</dbReference>
<sequence length="615" mass="63675">MPSILSDDDKETVKRFVPKQTNKIHAVAVARLYVAHPNKSRWTYTGLQGAIVLANDLVGNTYWLKMVDISPGNRGVIWDQEIFDTWSYNQDRVFFHTFELEECLAGLSFVDEKEAKQFLKKMNDREKNASKATQKTPFGGSSHGGGHHKHHGILGGLFGHRHSSAPTPPESPRAPTPGSRLGRSGSLTGYQNQMATSEFATLEAFDPQWREHFGDDLKAQGLTDDFIRDNQDFIINFLKQEQAAQAAQPVSSPPPPPPPSAPSVNGSGGLRAPPPPPPAARSVSEPVAAPPAPKRGPAPPPPPAPRRAGRADGPADREPTPPQDSPQLPARPRFAVPPPIADAGKFAKIEPPPRSVPSAPAGPPPPPRPPKTPIDDADSAHKHAVPPAFTGQRSVPPPPPSRGSVPPPPPSRNAAPSHATPSAPPPLPPKAPASNAPPLPPSSSRPVPSLPARGPALPPPAPPLPAVSAPPPPPLPTSHAPPAPPLPTSHAPPAPPLPTSHAPPAPPLPSSHAPPAPPLPPPSSGAPPPPPPPPPPPAMGGAPPPPPPPPPNRDSGYSSSAPAPALPSGDPSRAGLLEGIRGAGGISALKKVDRSQIRDRSGAQVGGGSDTGPHG</sequence>
<feature type="compositionally biased region" description="Low complexity" evidence="2">
    <location>
        <begin position="554"/>
        <end position="572"/>
    </location>
</feature>
<dbReference type="CDD" id="cd01205">
    <property type="entry name" value="EVH1_WASP-like"/>
    <property type="match status" value="1"/>
</dbReference>
<dbReference type="InterPro" id="IPR000697">
    <property type="entry name" value="WH1/EVH1_dom"/>
</dbReference>
<dbReference type="GO" id="GO:0003779">
    <property type="term" value="F:actin binding"/>
    <property type="evidence" value="ECO:0007669"/>
    <property type="project" value="InterPro"/>
</dbReference>
<reference evidence="5" key="2">
    <citation type="submission" date="2023-06" db="EMBL/GenBank/DDBJ databases">
        <authorList>
            <consortium name="Lawrence Berkeley National Laboratory"/>
            <person name="Mondo S.J."/>
            <person name="Hensen N."/>
            <person name="Bonometti L."/>
            <person name="Westerberg I."/>
            <person name="Brannstrom I.O."/>
            <person name="Guillou S."/>
            <person name="Cros-Aarteil S."/>
            <person name="Calhoun S."/>
            <person name="Haridas S."/>
            <person name="Kuo A."/>
            <person name="Pangilinan J."/>
            <person name="Riley R."/>
            <person name="Labutti K."/>
            <person name="Andreopoulos B."/>
            <person name="Lipzen A."/>
            <person name="Chen C."/>
            <person name="Yanf M."/>
            <person name="Daum C."/>
            <person name="Ng V."/>
            <person name="Clum A."/>
            <person name="Steindorff A."/>
            <person name="Ohm R."/>
            <person name="Martin F."/>
            <person name="Silar P."/>
            <person name="Natvig D."/>
            <person name="Lalanne C."/>
            <person name="Gautier V."/>
            <person name="Ament-Velasquez S.L."/>
            <person name="Kruys A."/>
            <person name="Hutchinson M.I."/>
            <person name="Powell A.J."/>
            <person name="Barry K."/>
            <person name="Miller A.N."/>
            <person name="Grigoriev I.V."/>
            <person name="Debuchy R."/>
            <person name="Gladieux P."/>
            <person name="Thoren M.H."/>
            <person name="Johannesson H."/>
        </authorList>
    </citation>
    <scope>NUCLEOTIDE SEQUENCE</scope>
    <source>
        <strain evidence="5">PSN324</strain>
    </source>
</reference>
<dbReference type="GO" id="GO:0030479">
    <property type="term" value="C:actin cortical patch"/>
    <property type="evidence" value="ECO:0007669"/>
    <property type="project" value="UniProtKB-ARBA"/>
</dbReference>
<keyword evidence="6" id="KW-1185">Reference proteome</keyword>
<dbReference type="EMBL" id="MU865068">
    <property type="protein sequence ID" value="KAK4458455.1"/>
    <property type="molecule type" value="Genomic_DNA"/>
</dbReference>
<organism evidence="5 6">
    <name type="scientific">Cladorrhinum samala</name>
    <dbReference type="NCBI Taxonomy" id="585594"/>
    <lineage>
        <taxon>Eukaryota</taxon>
        <taxon>Fungi</taxon>
        <taxon>Dikarya</taxon>
        <taxon>Ascomycota</taxon>
        <taxon>Pezizomycotina</taxon>
        <taxon>Sordariomycetes</taxon>
        <taxon>Sordariomycetidae</taxon>
        <taxon>Sordariales</taxon>
        <taxon>Podosporaceae</taxon>
        <taxon>Cladorrhinum</taxon>
    </lineage>
</organism>
<feature type="non-terminal residue" evidence="5">
    <location>
        <position position="615"/>
    </location>
</feature>
<evidence type="ECO:0000313" key="6">
    <source>
        <dbReference type="Proteomes" id="UP001321749"/>
    </source>
</evidence>
<dbReference type="InterPro" id="IPR003124">
    <property type="entry name" value="WH2_dom"/>
</dbReference>
<dbReference type="InterPro" id="IPR033927">
    <property type="entry name" value="WASPfam_EVH1"/>
</dbReference>
<proteinExistence type="predicted"/>
<evidence type="ECO:0000259" key="4">
    <source>
        <dbReference type="PROSITE" id="PS51082"/>
    </source>
</evidence>
<accession>A0AAV9HCS7</accession>
<feature type="compositionally biased region" description="Gly residues" evidence="2">
    <location>
        <begin position="604"/>
        <end position="615"/>
    </location>
</feature>